<evidence type="ECO:0000256" key="3">
    <source>
        <dbReference type="ARBA" id="ARBA00022833"/>
    </source>
</evidence>
<organism evidence="7 8">
    <name type="scientific">Clupea harengus</name>
    <name type="common">Atlantic herring</name>
    <dbReference type="NCBI Taxonomy" id="7950"/>
    <lineage>
        <taxon>Eukaryota</taxon>
        <taxon>Metazoa</taxon>
        <taxon>Chordata</taxon>
        <taxon>Craniata</taxon>
        <taxon>Vertebrata</taxon>
        <taxon>Euteleostomi</taxon>
        <taxon>Actinopterygii</taxon>
        <taxon>Neopterygii</taxon>
        <taxon>Teleostei</taxon>
        <taxon>Clupei</taxon>
        <taxon>Clupeiformes</taxon>
        <taxon>Clupeoidei</taxon>
        <taxon>Clupeidae</taxon>
        <taxon>Clupea</taxon>
    </lineage>
</organism>
<evidence type="ECO:0000313" key="7">
    <source>
        <dbReference type="Proteomes" id="UP000515152"/>
    </source>
</evidence>
<dbReference type="SMART" id="SM00980">
    <property type="entry name" value="THAP"/>
    <property type="match status" value="1"/>
</dbReference>
<evidence type="ECO:0000259" key="6">
    <source>
        <dbReference type="PROSITE" id="PS50950"/>
    </source>
</evidence>
<proteinExistence type="predicted"/>
<dbReference type="RefSeq" id="XP_042560534.1">
    <property type="nucleotide sequence ID" value="XM_042704600.1"/>
</dbReference>
<gene>
    <name evidence="8" type="primary">LOC122129876</name>
</gene>
<evidence type="ECO:0000256" key="5">
    <source>
        <dbReference type="PROSITE-ProRule" id="PRU00309"/>
    </source>
</evidence>
<reference evidence="8" key="1">
    <citation type="submission" date="2025-08" db="UniProtKB">
        <authorList>
            <consortium name="RefSeq"/>
        </authorList>
    </citation>
    <scope>IDENTIFICATION</scope>
</reference>
<accession>A0A8M1KFA4</accession>
<dbReference type="PANTHER" id="PTHR23080">
    <property type="entry name" value="THAP DOMAIN PROTEIN"/>
    <property type="match status" value="1"/>
</dbReference>
<dbReference type="PANTHER" id="PTHR23080:SF133">
    <property type="entry name" value="SI:CH211-262I1.5-RELATED"/>
    <property type="match status" value="1"/>
</dbReference>
<keyword evidence="2 5" id="KW-0863">Zinc-finger</keyword>
<dbReference type="Proteomes" id="UP000515152">
    <property type="component" value="Unplaced"/>
</dbReference>
<dbReference type="GeneID" id="122129876"/>
<dbReference type="InterPro" id="IPR006612">
    <property type="entry name" value="THAP_Znf"/>
</dbReference>
<keyword evidence="7" id="KW-1185">Reference proteome</keyword>
<evidence type="ECO:0000313" key="8">
    <source>
        <dbReference type="RefSeq" id="XP_042560534.1"/>
    </source>
</evidence>
<protein>
    <submittedName>
        <fullName evidence="8">Uncharacterized protein LOC122129876 isoform X1</fullName>
    </submittedName>
</protein>
<dbReference type="KEGG" id="char:122129876"/>
<dbReference type="GO" id="GO:0008270">
    <property type="term" value="F:zinc ion binding"/>
    <property type="evidence" value="ECO:0007669"/>
    <property type="project" value="UniProtKB-KW"/>
</dbReference>
<dbReference type="OrthoDB" id="10020990at2759"/>
<keyword evidence="4 5" id="KW-0238">DNA-binding</keyword>
<feature type="domain" description="THAP-type" evidence="6">
    <location>
        <begin position="1"/>
        <end position="85"/>
    </location>
</feature>
<evidence type="ECO:0000256" key="1">
    <source>
        <dbReference type="ARBA" id="ARBA00022723"/>
    </source>
</evidence>
<evidence type="ECO:0000256" key="2">
    <source>
        <dbReference type="ARBA" id="ARBA00022771"/>
    </source>
</evidence>
<keyword evidence="1" id="KW-0479">Metal-binding</keyword>
<keyword evidence="3" id="KW-0862">Zinc</keyword>
<dbReference type="SMART" id="SM00692">
    <property type="entry name" value="DM3"/>
    <property type="match status" value="1"/>
</dbReference>
<dbReference type="AlphaFoldDB" id="A0A8M1KFA4"/>
<dbReference type="PROSITE" id="PS50950">
    <property type="entry name" value="ZF_THAP"/>
    <property type="match status" value="1"/>
</dbReference>
<dbReference type="Pfam" id="PF05485">
    <property type="entry name" value="THAP"/>
    <property type="match status" value="1"/>
</dbReference>
<dbReference type="GO" id="GO:0003677">
    <property type="term" value="F:DNA binding"/>
    <property type="evidence" value="ECO:0007669"/>
    <property type="project" value="UniProtKB-UniRule"/>
</dbReference>
<sequence>MSYCCVPECRSYKRKESGKRKTFHRFPVNTAIRREWVVKIRRDVGQHFKIANNTRVCSDHFPDESFTKTLCGIRKLKEGVVPSLFTWSSIKPGRRTIVRTASLFFSHVATATCGEDARGDESCHSMGQDLQEDIACTSSEVETSLPHSDHDYTQRPLSLEEQLQEACKSIARQEEEISTLRGNQFLLKRFQCDDKQIQFYTGFRDYNTLKAVFTDLQPTACLVYLHKSTEFNTSRLN</sequence>
<name>A0A8M1KFA4_CLUHA</name>
<evidence type="ECO:0000256" key="4">
    <source>
        <dbReference type="ARBA" id="ARBA00023125"/>
    </source>
</evidence>